<feature type="compositionally biased region" description="Low complexity" evidence="2">
    <location>
        <begin position="212"/>
        <end position="270"/>
    </location>
</feature>
<dbReference type="EMBL" id="MWIH01000006">
    <property type="protein sequence ID" value="OQO90556.1"/>
    <property type="molecule type" value="Genomic_DNA"/>
</dbReference>
<feature type="compositionally biased region" description="Acidic residues" evidence="2">
    <location>
        <begin position="553"/>
        <end position="562"/>
    </location>
</feature>
<feature type="compositionally biased region" description="Low complexity" evidence="2">
    <location>
        <begin position="413"/>
        <end position="432"/>
    </location>
</feature>
<dbReference type="STRING" id="1962155.B1813_13425"/>
<dbReference type="RefSeq" id="WP_081192516.1">
    <property type="nucleotide sequence ID" value="NZ_MWIH01000006.1"/>
</dbReference>
<comment type="similarity">
    <text evidence="1">Belongs to the mycobacterial PPE family.</text>
</comment>
<feature type="compositionally biased region" description="Low complexity" evidence="2">
    <location>
        <begin position="344"/>
        <end position="387"/>
    </location>
</feature>
<feature type="compositionally biased region" description="Low complexity" evidence="2">
    <location>
        <begin position="287"/>
        <end position="308"/>
    </location>
</feature>
<dbReference type="Pfam" id="PF00823">
    <property type="entry name" value="PPE"/>
    <property type="match status" value="1"/>
</dbReference>
<gene>
    <name evidence="4" type="ORF">B1813_13425</name>
</gene>
<evidence type="ECO:0000256" key="1">
    <source>
        <dbReference type="ARBA" id="ARBA00010652"/>
    </source>
</evidence>
<evidence type="ECO:0000313" key="4">
    <source>
        <dbReference type="EMBL" id="OQO90556.1"/>
    </source>
</evidence>
<protein>
    <submittedName>
        <fullName evidence="4">Magnesium chelatase</fullName>
    </submittedName>
</protein>
<dbReference type="Gene3D" id="1.20.1260.20">
    <property type="entry name" value="PPE superfamily"/>
    <property type="match status" value="1"/>
</dbReference>
<sequence length="562" mass="54311">MNDVDISAHAERIREHRFTGYTNGMLADEIELFRAGRGIAGISEAVAALQTVSRALAETDATLRRKLTELGVEWGGAAGERASSAVRREADFSEDAGEKVADSAERVFAQGEAFNRALHSLPDPGALRARTGEPGILDFAASLLGFEVDQVRALERAMEAREQAIQALNAYAHDSGANLAAAPELGAPARLVAELAEPVPESINAGGGPGDVTTAASAPGASAPGASAPPVSGPSATPVPQHTPSGSGVVPSSVVPPVAGAPTPGPAGPATGSGRGTIGVPQPAPAPSATAPSAAGSSAGPSGAAAGASAGAVGAAAGAAASERAQRGGPVKQGTSAPVPPPATGAGVPGSPGAPGTSAGPGGADAASDPANRSVRPGVGAVGGSPSPVVPVPPGGGGARTPDTPDAAPLGRGTTTGAVTPGPAAPGASSGSGTPGVRGGLSANDLGGGIAALGAGGVAGALSGGERGGRGVGRSAPQAARSPHPLAVGDLPEEEARVQRSSERLGQSGSSRRDAYLERAAPGEEDDGEHVRRFGVDDSDLFTDQRMVAPDVIGDDGADGRL</sequence>
<proteinExistence type="inferred from homology"/>
<dbReference type="AlphaFoldDB" id="A0A1V9A0I3"/>
<comment type="caution">
    <text evidence="4">The sequence shown here is derived from an EMBL/GenBank/DDBJ whole genome shotgun (WGS) entry which is preliminary data.</text>
</comment>
<feature type="region of interest" description="Disordered" evidence="2">
    <location>
        <begin position="202"/>
        <end position="308"/>
    </location>
</feature>
<keyword evidence="5" id="KW-1185">Reference proteome</keyword>
<evidence type="ECO:0000256" key="2">
    <source>
        <dbReference type="SAM" id="MobiDB-lite"/>
    </source>
</evidence>
<reference evidence="4 5" key="1">
    <citation type="submission" date="2017-02" db="EMBL/GenBank/DDBJ databases">
        <title>Draft genome of Saccharomonospora sp. 154.</title>
        <authorList>
            <person name="Alonso-Carmona G.S."/>
            <person name="De La Haba R."/>
            <person name="Vera-Gargallo B."/>
            <person name="Sandoval-Trujillo A.H."/>
            <person name="Ramirez-Duran N."/>
            <person name="Ventosa A."/>
        </authorList>
    </citation>
    <scope>NUCLEOTIDE SEQUENCE [LARGE SCALE GENOMIC DNA]</scope>
    <source>
        <strain evidence="4 5">LRS4.154</strain>
    </source>
</reference>
<feature type="domain" description="PPE" evidence="3">
    <location>
        <begin position="33"/>
        <end position="181"/>
    </location>
</feature>
<dbReference type="InterPro" id="IPR038332">
    <property type="entry name" value="PPE_sf"/>
</dbReference>
<organism evidence="4 5">
    <name type="scientific">Saccharomonospora piscinae</name>
    <dbReference type="NCBI Taxonomy" id="687388"/>
    <lineage>
        <taxon>Bacteria</taxon>
        <taxon>Bacillati</taxon>
        <taxon>Actinomycetota</taxon>
        <taxon>Actinomycetes</taxon>
        <taxon>Pseudonocardiales</taxon>
        <taxon>Pseudonocardiaceae</taxon>
        <taxon>Saccharomonospora</taxon>
    </lineage>
</organism>
<accession>A0A1V9A0I3</accession>
<dbReference type="InterPro" id="IPR000030">
    <property type="entry name" value="PPE_dom"/>
</dbReference>
<name>A0A1V9A0I3_SACPI</name>
<feature type="compositionally biased region" description="Gly residues" evidence="2">
    <location>
        <begin position="458"/>
        <end position="472"/>
    </location>
</feature>
<dbReference type="Proteomes" id="UP000192591">
    <property type="component" value="Unassembled WGS sequence"/>
</dbReference>
<dbReference type="SUPFAM" id="SSF140459">
    <property type="entry name" value="PE/PPE dimer-like"/>
    <property type="match status" value="1"/>
</dbReference>
<evidence type="ECO:0000313" key="5">
    <source>
        <dbReference type="Proteomes" id="UP000192591"/>
    </source>
</evidence>
<evidence type="ECO:0000259" key="3">
    <source>
        <dbReference type="Pfam" id="PF00823"/>
    </source>
</evidence>
<feature type="region of interest" description="Disordered" evidence="2">
    <location>
        <begin position="458"/>
        <end position="562"/>
    </location>
</feature>
<feature type="region of interest" description="Disordered" evidence="2">
    <location>
        <begin position="321"/>
        <end position="440"/>
    </location>
</feature>
<feature type="compositionally biased region" description="Basic and acidic residues" evidence="2">
    <location>
        <begin position="494"/>
        <end position="503"/>
    </location>
</feature>